<dbReference type="InterPro" id="IPR024185">
    <property type="entry name" value="FTHF_cligase-like_sf"/>
</dbReference>
<dbReference type="PANTHER" id="PTHR23407">
    <property type="entry name" value="ATPASE INHIBITOR/5-FORMYLTETRAHYDROFOLATE CYCLO-LIGASE"/>
    <property type="match status" value="1"/>
</dbReference>
<reference evidence="6" key="1">
    <citation type="journal article" date="2019" name="Int. J. Syst. Evol. Microbiol.">
        <title>The Global Catalogue of Microorganisms (GCM) 10K type strain sequencing project: providing services to taxonomists for standard genome sequencing and annotation.</title>
        <authorList>
            <consortium name="The Broad Institute Genomics Platform"/>
            <consortium name="The Broad Institute Genome Sequencing Center for Infectious Disease"/>
            <person name="Wu L."/>
            <person name="Ma J."/>
        </authorList>
    </citation>
    <scope>NUCLEOTIDE SEQUENCE [LARGE SCALE GENOMIC DNA]</scope>
    <source>
        <strain evidence="6">CGMCC 1.12989</strain>
    </source>
</reference>
<keyword evidence="4" id="KW-0460">Magnesium</keyword>
<keyword evidence="5" id="KW-0436">Ligase</keyword>
<keyword evidence="3 4" id="KW-0067">ATP-binding</keyword>
<comment type="similarity">
    <text evidence="1 4">Belongs to the 5-formyltetrahydrofolate cyclo-ligase family.</text>
</comment>
<dbReference type="SUPFAM" id="SSF100950">
    <property type="entry name" value="NagB/RpiA/CoA transferase-like"/>
    <property type="match status" value="1"/>
</dbReference>
<dbReference type="RefSeq" id="WP_379538808.1">
    <property type="nucleotide sequence ID" value="NZ_JBHSDR010000006.1"/>
</dbReference>
<comment type="caution">
    <text evidence="5">The sequence shown here is derived from an EMBL/GenBank/DDBJ whole genome shotgun (WGS) entry which is preliminary data.</text>
</comment>
<evidence type="ECO:0000256" key="4">
    <source>
        <dbReference type="RuleBase" id="RU361279"/>
    </source>
</evidence>
<protein>
    <recommendedName>
        <fullName evidence="4">5-formyltetrahydrofolate cyclo-ligase</fullName>
        <ecNumber evidence="4">6.3.3.2</ecNumber>
    </recommendedName>
</protein>
<evidence type="ECO:0000256" key="1">
    <source>
        <dbReference type="ARBA" id="ARBA00010638"/>
    </source>
</evidence>
<dbReference type="GO" id="GO:0030272">
    <property type="term" value="F:5-formyltetrahydrofolate cyclo-ligase activity"/>
    <property type="evidence" value="ECO:0007669"/>
    <property type="project" value="UniProtKB-EC"/>
</dbReference>
<dbReference type="EC" id="6.3.3.2" evidence="4"/>
<dbReference type="PIRSF" id="PIRSF006806">
    <property type="entry name" value="FTHF_cligase"/>
    <property type="match status" value="1"/>
</dbReference>
<keyword evidence="6" id="KW-1185">Reference proteome</keyword>
<proteinExistence type="inferred from homology"/>
<evidence type="ECO:0000313" key="5">
    <source>
        <dbReference type="EMBL" id="MFC4295328.1"/>
    </source>
</evidence>
<gene>
    <name evidence="5" type="ORF">ACFO0A_09700</name>
</gene>
<dbReference type="Pfam" id="PF01812">
    <property type="entry name" value="5-FTHF_cyc-lig"/>
    <property type="match status" value="1"/>
</dbReference>
<dbReference type="EMBL" id="JBHSDR010000006">
    <property type="protein sequence ID" value="MFC4295328.1"/>
    <property type="molecule type" value="Genomic_DNA"/>
</dbReference>
<keyword evidence="4" id="KW-0479">Metal-binding</keyword>
<name>A0ABV8RQA5_9SPHN</name>
<organism evidence="5 6">
    <name type="scientific">Novosphingobium tardum</name>
    <dbReference type="NCBI Taxonomy" id="1538021"/>
    <lineage>
        <taxon>Bacteria</taxon>
        <taxon>Pseudomonadati</taxon>
        <taxon>Pseudomonadota</taxon>
        <taxon>Alphaproteobacteria</taxon>
        <taxon>Sphingomonadales</taxon>
        <taxon>Sphingomonadaceae</taxon>
        <taxon>Novosphingobium</taxon>
    </lineage>
</organism>
<dbReference type="PANTHER" id="PTHR23407:SF1">
    <property type="entry name" value="5-FORMYLTETRAHYDROFOLATE CYCLO-LIGASE"/>
    <property type="match status" value="1"/>
</dbReference>
<dbReference type="NCBIfam" id="TIGR02727">
    <property type="entry name" value="MTHFS_bact"/>
    <property type="match status" value="1"/>
</dbReference>
<dbReference type="InterPro" id="IPR037171">
    <property type="entry name" value="NagB/RpiA_transferase-like"/>
</dbReference>
<dbReference type="InterPro" id="IPR002698">
    <property type="entry name" value="FTHF_cligase"/>
</dbReference>
<evidence type="ECO:0000256" key="3">
    <source>
        <dbReference type="ARBA" id="ARBA00022840"/>
    </source>
</evidence>
<dbReference type="Gene3D" id="3.40.50.10420">
    <property type="entry name" value="NagB/RpiA/CoA transferase-like"/>
    <property type="match status" value="1"/>
</dbReference>
<evidence type="ECO:0000256" key="2">
    <source>
        <dbReference type="ARBA" id="ARBA00022741"/>
    </source>
</evidence>
<keyword evidence="2 4" id="KW-0547">Nucleotide-binding</keyword>
<evidence type="ECO:0000313" key="6">
    <source>
        <dbReference type="Proteomes" id="UP001595828"/>
    </source>
</evidence>
<accession>A0ABV8RQA5</accession>
<comment type="catalytic activity">
    <reaction evidence="4">
        <text>(6S)-5-formyl-5,6,7,8-tetrahydrofolate + ATP = (6R)-5,10-methenyltetrahydrofolate + ADP + phosphate</text>
        <dbReference type="Rhea" id="RHEA:10488"/>
        <dbReference type="ChEBI" id="CHEBI:30616"/>
        <dbReference type="ChEBI" id="CHEBI:43474"/>
        <dbReference type="ChEBI" id="CHEBI:57455"/>
        <dbReference type="ChEBI" id="CHEBI:57457"/>
        <dbReference type="ChEBI" id="CHEBI:456216"/>
        <dbReference type="EC" id="6.3.3.2"/>
    </reaction>
</comment>
<dbReference type="Proteomes" id="UP001595828">
    <property type="component" value="Unassembled WGS sequence"/>
</dbReference>
<sequence>MREKDRLREQLRRERRAHVESLPAQTRALIFRRPPAAVAQRIPAGATVGIYAESAFEAPASGYGRWLAEEGHVVALPWFAARGANMEFRLWANPHDDDELVTGPDGIRQPPANAPLASPSVVFVPLVGFTAEGYRLGQGAGHYDRWLAAHPGTLAIGLAWDCQLREALPFESHDVALDTVVTPTRLYQGDRS</sequence>
<comment type="cofactor">
    <cofactor evidence="4">
        <name>Mg(2+)</name>
        <dbReference type="ChEBI" id="CHEBI:18420"/>
    </cofactor>
</comment>